<name>A0A7W8Z9I0_9ACTN</name>
<dbReference type="AlphaFoldDB" id="A0A7W8Z9I0"/>
<accession>A0A7W8Z9I0</accession>
<evidence type="ECO:0000313" key="3">
    <source>
        <dbReference type="Proteomes" id="UP000588112"/>
    </source>
</evidence>
<proteinExistence type="predicted"/>
<dbReference type="PANTHER" id="PTHR43422">
    <property type="entry name" value="THIAMINE THIAZOLE SYNTHASE"/>
    <property type="match status" value="1"/>
</dbReference>
<dbReference type="SUPFAM" id="SSF51905">
    <property type="entry name" value="FAD/NAD(P)-binding domain"/>
    <property type="match status" value="1"/>
</dbReference>
<gene>
    <name evidence="2" type="ORF">BJ981_005247</name>
</gene>
<dbReference type="RefSeq" id="WP_184614704.1">
    <property type="nucleotide sequence ID" value="NZ_BOOS01000055.1"/>
</dbReference>
<dbReference type="PANTHER" id="PTHR43422:SF3">
    <property type="entry name" value="THIAMINE THIAZOLE SYNTHASE"/>
    <property type="match status" value="1"/>
</dbReference>
<evidence type="ECO:0000259" key="1">
    <source>
        <dbReference type="Pfam" id="PF01494"/>
    </source>
</evidence>
<keyword evidence="3" id="KW-1185">Reference proteome</keyword>
<evidence type="ECO:0000313" key="2">
    <source>
        <dbReference type="EMBL" id="MBB5629548.1"/>
    </source>
</evidence>
<dbReference type="PRINTS" id="PR00420">
    <property type="entry name" value="RNGMNOXGNASE"/>
</dbReference>
<dbReference type="GO" id="GO:0071949">
    <property type="term" value="F:FAD binding"/>
    <property type="evidence" value="ECO:0007669"/>
    <property type="project" value="InterPro"/>
</dbReference>
<dbReference type="InterPro" id="IPR002938">
    <property type="entry name" value="FAD-bd"/>
</dbReference>
<sequence>MSARDAKARAVVIGGGIGGLLAAVALADAFDETIVVERDTLVDGQGFRRGVAQSPHPHALLSAGAEAMESLLPGLAKELHADGAPTNDLGNVLMCAGPRQSPRLQLGTRIQTFTRTFLEEHLRARVRALPGVRICDGTSAVGLTPDTAGGVAGVQVQDGDGARRWEAGLVVDAGGRGSRLRQWLPGLHRAGGIDQVVEGRVAYSTVWLDYDGPLRRDCPGIYEVGSAAHHGRGAGVVFCERDRALIMLYGRGGDMLARTAADYADAARVLRNPAIDDLVGRLTPGHRVYRYTRLPNLRRRYDRVRAWPDGLLVMGDALCVFNPVYGQGMTVAALQAIELRRQAAALRSDPAAARTVQRRLFARTSVPWRLAVSADTPWVAAPPLHSPLLRAALGRVNDRAVDDPIVRAAFLKTMQMSDPLALLRPRALARLLRP</sequence>
<feature type="domain" description="FAD-binding" evidence="1">
    <location>
        <begin position="9"/>
        <end position="351"/>
    </location>
</feature>
<dbReference type="Gene3D" id="3.50.50.60">
    <property type="entry name" value="FAD/NAD(P)-binding domain"/>
    <property type="match status" value="1"/>
</dbReference>
<dbReference type="InterPro" id="IPR036188">
    <property type="entry name" value="FAD/NAD-bd_sf"/>
</dbReference>
<reference evidence="2 3" key="1">
    <citation type="submission" date="2020-08" db="EMBL/GenBank/DDBJ databases">
        <title>Sequencing the genomes of 1000 actinobacteria strains.</title>
        <authorList>
            <person name="Klenk H.-P."/>
        </authorList>
    </citation>
    <scope>NUCLEOTIDE SEQUENCE [LARGE SCALE GENOMIC DNA]</scope>
    <source>
        <strain evidence="2 3">DSM 45790</strain>
    </source>
</reference>
<comment type="caution">
    <text evidence="2">The sequence shown here is derived from an EMBL/GenBank/DDBJ whole genome shotgun (WGS) entry which is preliminary data.</text>
</comment>
<dbReference type="Proteomes" id="UP000588112">
    <property type="component" value="Unassembled WGS sequence"/>
</dbReference>
<dbReference type="Pfam" id="PF01494">
    <property type="entry name" value="FAD_binding_3"/>
    <property type="match status" value="1"/>
</dbReference>
<organism evidence="2 3">
    <name type="scientific">Sphaerisporangium krabiense</name>
    <dbReference type="NCBI Taxonomy" id="763782"/>
    <lineage>
        <taxon>Bacteria</taxon>
        <taxon>Bacillati</taxon>
        <taxon>Actinomycetota</taxon>
        <taxon>Actinomycetes</taxon>
        <taxon>Streptosporangiales</taxon>
        <taxon>Streptosporangiaceae</taxon>
        <taxon>Sphaerisporangium</taxon>
    </lineage>
</organism>
<protein>
    <submittedName>
        <fullName evidence="2">2-polyprenyl-6-methoxyphenol hydroxylase-like FAD-dependent oxidoreductase</fullName>
    </submittedName>
</protein>
<dbReference type="EMBL" id="JACHBR010000001">
    <property type="protein sequence ID" value="MBB5629548.1"/>
    <property type="molecule type" value="Genomic_DNA"/>
</dbReference>